<dbReference type="InParanoid" id="A0A078ASC3"/>
<protein>
    <submittedName>
        <fullName evidence="1">Uncharacterized protein</fullName>
    </submittedName>
</protein>
<dbReference type="Pfam" id="PF10294">
    <property type="entry name" value="Methyltransf_16"/>
    <property type="match status" value="1"/>
</dbReference>
<dbReference type="InterPro" id="IPR029063">
    <property type="entry name" value="SAM-dependent_MTases_sf"/>
</dbReference>
<gene>
    <name evidence="1" type="primary">Contig16287.g17350</name>
    <name evidence="1" type="ORF">STYLEM_13935</name>
</gene>
<dbReference type="OrthoDB" id="441433at2759"/>
<dbReference type="PANTHER" id="PTHR14614">
    <property type="entry name" value="HEPATOCELLULAR CARCINOMA-ASSOCIATED ANTIGEN"/>
    <property type="match status" value="1"/>
</dbReference>
<name>A0A078ASC3_STYLE</name>
<dbReference type="SUPFAM" id="SSF53335">
    <property type="entry name" value="S-adenosyl-L-methionine-dependent methyltransferases"/>
    <property type="match status" value="1"/>
</dbReference>
<dbReference type="Gene3D" id="3.40.50.150">
    <property type="entry name" value="Vaccinia Virus protein VP39"/>
    <property type="match status" value="1"/>
</dbReference>
<accession>A0A078ASC3</accession>
<reference evidence="1 2" key="1">
    <citation type="submission" date="2014-06" db="EMBL/GenBank/DDBJ databases">
        <authorList>
            <person name="Swart Estienne"/>
        </authorList>
    </citation>
    <scope>NUCLEOTIDE SEQUENCE [LARGE SCALE GENOMIC DNA]</scope>
    <source>
        <strain evidence="1 2">130c</strain>
    </source>
</reference>
<dbReference type="AlphaFoldDB" id="A0A078ASC3"/>
<evidence type="ECO:0000313" key="1">
    <source>
        <dbReference type="EMBL" id="CDW84866.1"/>
    </source>
</evidence>
<dbReference type="Proteomes" id="UP000039865">
    <property type="component" value="Unassembled WGS sequence"/>
</dbReference>
<proteinExistence type="predicted"/>
<dbReference type="PANTHER" id="PTHR14614:SF132">
    <property type="entry name" value="PROTEIN-LYSINE METHYLTRANSFERASE C42C1.13"/>
    <property type="match status" value="1"/>
</dbReference>
<dbReference type="InterPro" id="IPR019410">
    <property type="entry name" value="Methyltransf_16"/>
</dbReference>
<evidence type="ECO:0000313" key="2">
    <source>
        <dbReference type="Proteomes" id="UP000039865"/>
    </source>
</evidence>
<keyword evidence="2" id="KW-1185">Reference proteome</keyword>
<organism evidence="1 2">
    <name type="scientific">Stylonychia lemnae</name>
    <name type="common">Ciliate</name>
    <dbReference type="NCBI Taxonomy" id="5949"/>
    <lineage>
        <taxon>Eukaryota</taxon>
        <taxon>Sar</taxon>
        <taxon>Alveolata</taxon>
        <taxon>Ciliophora</taxon>
        <taxon>Intramacronucleata</taxon>
        <taxon>Spirotrichea</taxon>
        <taxon>Stichotrichia</taxon>
        <taxon>Sporadotrichida</taxon>
        <taxon>Oxytrichidae</taxon>
        <taxon>Stylonychinae</taxon>
        <taxon>Stylonychia</taxon>
    </lineage>
</organism>
<sequence>MFDQDDLEQECIKEYNLGQISLKIKSKSMHIGVSRSVWKASLALAQYLNTNSDNFDVMKEKQLQILELGSGPGLSGFYASRYFKDSKVFLTDICIKSLNLIKENIDINKEVLNQNQLSVDFFEWGNFTRSSENEEHYQNKDEFPTNYEGQFDLVIASDVVYIPEFLDPLLKSIQYFIKPQSGRCLLVNNKIRQDLFIDKFDQMLLENKLDAFVNEEFDMDEDKFRVFIMRLKD</sequence>
<dbReference type="EMBL" id="CCKQ01013220">
    <property type="protein sequence ID" value="CDW84866.1"/>
    <property type="molecule type" value="Genomic_DNA"/>
</dbReference>